<reference evidence="2 3" key="1">
    <citation type="submission" date="2017-11" db="EMBL/GenBank/DDBJ databases">
        <title>De novo assembly and phasing of dikaryotic genomes from two isolates of Puccinia coronata f. sp. avenae, the causal agent of oat crown rust.</title>
        <authorList>
            <person name="Miller M.E."/>
            <person name="Zhang Y."/>
            <person name="Omidvar V."/>
            <person name="Sperschneider J."/>
            <person name="Schwessinger B."/>
            <person name="Raley C."/>
            <person name="Palmer J.M."/>
            <person name="Garnica D."/>
            <person name="Upadhyaya N."/>
            <person name="Rathjen J."/>
            <person name="Taylor J.M."/>
            <person name="Park R.F."/>
            <person name="Dodds P.N."/>
            <person name="Hirsch C.D."/>
            <person name="Kianian S.F."/>
            <person name="Figueroa M."/>
        </authorList>
    </citation>
    <scope>NUCLEOTIDE SEQUENCE [LARGE SCALE GENOMIC DNA]</scope>
    <source>
        <strain evidence="2">12NC29</strain>
    </source>
</reference>
<dbReference type="AlphaFoldDB" id="A0A2N5SJV1"/>
<proteinExistence type="predicted"/>
<feature type="chain" id="PRO_5014872477" evidence="1">
    <location>
        <begin position="17"/>
        <end position="118"/>
    </location>
</feature>
<protein>
    <submittedName>
        <fullName evidence="2">Uncharacterized protein</fullName>
    </submittedName>
</protein>
<keyword evidence="3" id="KW-1185">Reference proteome</keyword>
<name>A0A2N5SJV1_9BASI</name>
<sequence>MAFILWGGLFASLASADDICEFRGCQKRLDVVIRLGERTCMTPLTCDKKQDHGWCEGKAIKYKQQCPDWTLNHGHRMQEFVVCNESHGVIKNCQMHSPPESRSSTKSIGTFGNLKWQS</sequence>
<comment type="caution">
    <text evidence="2">The sequence shown here is derived from an EMBL/GenBank/DDBJ whole genome shotgun (WGS) entry which is preliminary data.</text>
</comment>
<evidence type="ECO:0000313" key="3">
    <source>
        <dbReference type="Proteomes" id="UP000235388"/>
    </source>
</evidence>
<accession>A0A2N5SJV1</accession>
<gene>
    <name evidence="2" type="ORF">PCANC_18193</name>
</gene>
<keyword evidence="1" id="KW-0732">Signal</keyword>
<evidence type="ECO:0000313" key="2">
    <source>
        <dbReference type="EMBL" id="PLW13530.1"/>
    </source>
</evidence>
<organism evidence="2 3">
    <name type="scientific">Puccinia coronata f. sp. avenae</name>
    <dbReference type="NCBI Taxonomy" id="200324"/>
    <lineage>
        <taxon>Eukaryota</taxon>
        <taxon>Fungi</taxon>
        <taxon>Dikarya</taxon>
        <taxon>Basidiomycota</taxon>
        <taxon>Pucciniomycotina</taxon>
        <taxon>Pucciniomycetes</taxon>
        <taxon>Pucciniales</taxon>
        <taxon>Pucciniaceae</taxon>
        <taxon>Puccinia</taxon>
    </lineage>
</organism>
<dbReference type="Proteomes" id="UP000235388">
    <property type="component" value="Unassembled WGS sequence"/>
</dbReference>
<feature type="signal peptide" evidence="1">
    <location>
        <begin position="1"/>
        <end position="16"/>
    </location>
</feature>
<evidence type="ECO:0000256" key="1">
    <source>
        <dbReference type="SAM" id="SignalP"/>
    </source>
</evidence>
<dbReference type="EMBL" id="PGCJ01000947">
    <property type="protein sequence ID" value="PLW13530.1"/>
    <property type="molecule type" value="Genomic_DNA"/>
</dbReference>